<dbReference type="AlphaFoldDB" id="A0A9D2TKL3"/>
<accession>A0A9D2TKL3</accession>
<reference evidence="1" key="2">
    <citation type="submission" date="2021-04" db="EMBL/GenBank/DDBJ databases">
        <authorList>
            <person name="Gilroy R."/>
        </authorList>
    </citation>
    <scope>NUCLEOTIDE SEQUENCE</scope>
    <source>
        <strain evidence="1">5933</strain>
    </source>
</reference>
<dbReference type="InterPro" id="IPR022025">
    <property type="entry name" value="Amidoligase_2"/>
</dbReference>
<dbReference type="EMBL" id="DWWA01000027">
    <property type="protein sequence ID" value="HJC72193.1"/>
    <property type="molecule type" value="Genomic_DNA"/>
</dbReference>
<proteinExistence type="predicted"/>
<name>A0A9D2TKL3_9FIRM</name>
<gene>
    <name evidence="1" type="ORF">H9698_05305</name>
</gene>
<comment type="caution">
    <text evidence="1">The sequence shown here is derived from an EMBL/GenBank/DDBJ whole genome shotgun (WGS) entry which is preliminary data.</text>
</comment>
<organism evidence="1 2">
    <name type="scientific">Candidatus Ruthenibacterium merdavium</name>
    <dbReference type="NCBI Taxonomy" id="2838752"/>
    <lineage>
        <taxon>Bacteria</taxon>
        <taxon>Bacillati</taxon>
        <taxon>Bacillota</taxon>
        <taxon>Clostridia</taxon>
        <taxon>Eubacteriales</taxon>
        <taxon>Oscillospiraceae</taxon>
        <taxon>Ruthenibacterium</taxon>
    </lineage>
</organism>
<evidence type="ECO:0000313" key="2">
    <source>
        <dbReference type="Proteomes" id="UP000823918"/>
    </source>
</evidence>
<feature type="non-terminal residue" evidence="1">
    <location>
        <position position="320"/>
    </location>
</feature>
<evidence type="ECO:0000313" key="1">
    <source>
        <dbReference type="EMBL" id="HJC72193.1"/>
    </source>
</evidence>
<protein>
    <submittedName>
        <fullName evidence="1">Amidoligase family protein</fullName>
    </submittedName>
</protein>
<reference evidence="1" key="1">
    <citation type="journal article" date="2021" name="PeerJ">
        <title>Extensive microbial diversity within the chicken gut microbiome revealed by metagenomics and culture.</title>
        <authorList>
            <person name="Gilroy R."/>
            <person name="Ravi A."/>
            <person name="Getino M."/>
            <person name="Pursley I."/>
            <person name="Horton D.L."/>
            <person name="Alikhan N.F."/>
            <person name="Baker D."/>
            <person name="Gharbi K."/>
            <person name="Hall N."/>
            <person name="Watson M."/>
            <person name="Adriaenssens E.M."/>
            <person name="Foster-Nyarko E."/>
            <person name="Jarju S."/>
            <person name="Secka A."/>
            <person name="Antonio M."/>
            <person name="Oren A."/>
            <person name="Chaudhuri R.R."/>
            <person name="La Ragione R."/>
            <person name="Hildebrand F."/>
            <person name="Pallen M.J."/>
        </authorList>
    </citation>
    <scope>NUCLEOTIDE SEQUENCE</scope>
    <source>
        <strain evidence="1">5933</strain>
    </source>
</reference>
<sequence length="320" mass="35889">MSQLICTQCGAELRPEEVCHVGEEIVCRSCAETDTVICSYCGERIWNEQDAGSSEMSLCESCCDSHYTRCVRCGELIALSSACYQADDDEESSPYCEECFREFGEAIHCYSYKPVPVFHGDGPMYMGVELEVDEGGKDSSNARKILSVLNQNAEYGYIKSDGSLDDGLELVTHPCTPEVHLQEVPWKEVLEKIRALGYFSHQCSTCGLHVHVNRSFFGSSFEQQEERIGHVLYLFERFWQELLRFSRRTQRQVEQWAARYGYKDTGREILEHAKKSHQGRYTCVNLTNSNTSAADALPQPASVPSASTAASASASARILF</sequence>
<dbReference type="Proteomes" id="UP000823918">
    <property type="component" value="Unassembled WGS sequence"/>
</dbReference>
<dbReference type="Pfam" id="PF12224">
    <property type="entry name" value="Amidoligase_2"/>
    <property type="match status" value="1"/>
</dbReference>